<sequence>MRATNKLPPTHMAPRFKLQFPYHYSHSMHIAIFVKEKEVGQKGTPATRSLSSLVKDYCVYFCCCITISKGNPTPVNARTGKSGC</sequence>
<evidence type="ECO:0000313" key="2">
    <source>
        <dbReference type="Proteomes" id="UP000663419"/>
    </source>
</evidence>
<dbReference type="EMBL" id="CP069105">
    <property type="protein sequence ID" value="QSS55458.1"/>
    <property type="molecule type" value="Genomic_DNA"/>
</dbReference>
<protein>
    <submittedName>
        <fullName evidence="1">Uncharacterized protein</fullName>
    </submittedName>
</protein>
<organism evidence="1 2">
    <name type="scientific">Ajellomyces capsulatus (strain H88)</name>
    <name type="common">Darling's disease fungus</name>
    <name type="synonym">Histoplasma capsulatum</name>
    <dbReference type="NCBI Taxonomy" id="544711"/>
    <lineage>
        <taxon>Eukaryota</taxon>
        <taxon>Fungi</taxon>
        <taxon>Dikarya</taxon>
        <taxon>Ascomycota</taxon>
        <taxon>Pezizomycotina</taxon>
        <taxon>Eurotiomycetes</taxon>
        <taxon>Eurotiomycetidae</taxon>
        <taxon>Onygenales</taxon>
        <taxon>Ajellomycetaceae</taxon>
        <taxon>Histoplasma</taxon>
    </lineage>
</organism>
<dbReference type="VEuPathDB" id="FungiDB:I7I53_03335"/>
<dbReference type="Proteomes" id="UP000663419">
    <property type="component" value="Chromosome 4"/>
</dbReference>
<proteinExistence type="predicted"/>
<name>A0A8A1LMB5_AJEC8</name>
<accession>A0A8A1LMB5</accession>
<reference evidence="1" key="1">
    <citation type="submission" date="2021-01" db="EMBL/GenBank/DDBJ databases">
        <title>Chromosome-level genome assembly of a human fungal pathogen reveals clustering of transcriptionally co-regulated genes.</title>
        <authorList>
            <person name="Voorhies M."/>
            <person name="Cohen S."/>
            <person name="Shea T.P."/>
            <person name="Petrus S."/>
            <person name="Munoz J.F."/>
            <person name="Poplawski S."/>
            <person name="Goldman W.E."/>
            <person name="Michael T."/>
            <person name="Cuomo C.A."/>
            <person name="Sil A."/>
            <person name="Beyhan S."/>
        </authorList>
    </citation>
    <scope>NUCLEOTIDE SEQUENCE</scope>
    <source>
        <strain evidence="1">H88</strain>
    </source>
</reference>
<evidence type="ECO:0000313" key="1">
    <source>
        <dbReference type="EMBL" id="QSS55458.1"/>
    </source>
</evidence>
<dbReference type="AlphaFoldDB" id="A0A8A1LMB5"/>
<gene>
    <name evidence="1" type="ORF">I7I53_03335</name>
</gene>